<feature type="domain" description="Major facilitator superfamily (MFS) profile" evidence="7">
    <location>
        <begin position="65"/>
        <end position="543"/>
    </location>
</feature>
<feature type="transmembrane region" description="Helical" evidence="6">
    <location>
        <begin position="193"/>
        <end position="215"/>
    </location>
</feature>
<dbReference type="PANTHER" id="PTHR23501">
    <property type="entry name" value="MAJOR FACILITATOR SUPERFAMILY"/>
    <property type="match status" value="1"/>
</dbReference>
<evidence type="ECO:0000313" key="9">
    <source>
        <dbReference type="Proteomes" id="UP001303160"/>
    </source>
</evidence>
<keyword evidence="3 6" id="KW-1133">Transmembrane helix</keyword>
<evidence type="ECO:0000259" key="7">
    <source>
        <dbReference type="PROSITE" id="PS50850"/>
    </source>
</evidence>
<dbReference type="SUPFAM" id="SSF103473">
    <property type="entry name" value="MFS general substrate transporter"/>
    <property type="match status" value="1"/>
</dbReference>
<dbReference type="PRINTS" id="PR01036">
    <property type="entry name" value="TCRTETB"/>
</dbReference>
<reference evidence="8" key="1">
    <citation type="journal article" date="2023" name="Mol. Phylogenet. Evol.">
        <title>Genome-scale phylogeny and comparative genomics of the fungal order Sordariales.</title>
        <authorList>
            <person name="Hensen N."/>
            <person name="Bonometti L."/>
            <person name="Westerberg I."/>
            <person name="Brannstrom I.O."/>
            <person name="Guillou S."/>
            <person name="Cros-Aarteil S."/>
            <person name="Calhoun S."/>
            <person name="Haridas S."/>
            <person name="Kuo A."/>
            <person name="Mondo S."/>
            <person name="Pangilinan J."/>
            <person name="Riley R."/>
            <person name="LaButti K."/>
            <person name="Andreopoulos B."/>
            <person name="Lipzen A."/>
            <person name="Chen C."/>
            <person name="Yan M."/>
            <person name="Daum C."/>
            <person name="Ng V."/>
            <person name="Clum A."/>
            <person name="Steindorff A."/>
            <person name="Ohm R.A."/>
            <person name="Martin F."/>
            <person name="Silar P."/>
            <person name="Natvig D.O."/>
            <person name="Lalanne C."/>
            <person name="Gautier V."/>
            <person name="Ament-Velasquez S.L."/>
            <person name="Kruys A."/>
            <person name="Hutchinson M.I."/>
            <person name="Powell A.J."/>
            <person name="Barry K."/>
            <person name="Miller A.N."/>
            <person name="Grigoriev I.V."/>
            <person name="Debuchy R."/>
            <person name="Gladieux P."/>
            <person name="Hiltunen Thoren M."/>
            <person name="Johannesson H."/>
        </authorList>
    </citation>
    <scope>NUCLEOTIDE SEQUENCE</scope>
    <source>
        <strain evidence="8">CBS 315.58</strain>
    </source>
</reference>
<evidence type="ECO:0000256" key="2">
    <source>
        <dbReference type="ARBA" id="ARBA00022692"/>
    </source>
</evidence>
<feature type="transmembrane region" description="Helical" evidence="6">
    <location>
        <begin position="130"/>
        <end position="150"/>
    </location>
</feature>
<feature type="transmembrane region" description="Helical" evidence="6">
    <location>
        <begin position="277"/>
        <end position="299"/>
    </location>
</feature>
<feature type="transmembrane region" description="Helical" evidence="6">
    <location>
        <begin position="356"/>
        <end position="376"/>
    </location>
</feature>
<reference evidence="8" key="2">
    <citation type="submission" date="2023-05" db="EMBL/GenBank/DDBJ databases">
        <authorList>
            <consortium name="Lawrence Berkeley National Laboratory"/>
            <person name="Steindorff A."/>
            <person name="Hensen N."/>
            <person name="Bonometti L."/>
            <person name="Westerberg I."/>
            <person name="Brannstrom I.O."/>
            <person name="Guillou S."/>
            <person name="Cros-Aarteil S."/>
            <person name="Calhoun S."/>
            <person name="Haridas S."/>
            <person name="Kuo A."/>
            <person name="Mondo S."/>
            <person name="Pangilinan J."/>
            <person name="Riley R."/>
            <person name="Labutti K."/>
            <person name="Andreopoulos B."/>
            <person name="Lipzen A."/>
            <person name="Chen C."/>
            <person name="Yanf M."/>
            <person name="Daum C."/>
            <person name="Ng V."/>
            <person name="Clum A."/>
            <person name="Ohm R."/>
            <person name="Martin F."/>
            <person name="Silar P."/>
            <person name="Natvig D."/>
            <person name="Lalanne C."/>
            <person name="Gautier V."/>
            <person name="Ament-Velasquez S.L."/>
            <person name="Kruys A."/>
            <person name="Hutchinson M.I."/>
            <person name="Powell A.J."/>
            <person name="Barry K."/>
            <person name="Miller A.N."/>
            <person name="Grigoriev I.V."/>
            <person name="Debuchy R."/>
            <person name="Gladieux P."/>
            <person name="Thoren M.H."/>
            <person name="Johannesson H."/>
        </authorList>
    </citation>
    <scope>NUCLEOTIDE SEQUENCE</scope>
    <source>
        <strain evidence="8">CBS 315.58</strain>
    </source>
</reference>
<comment type="caution">
    <text evidence="8">The sequence shown here is derived from an EMBL/GenBank/DDBJ whole genome shotgun (WGS) entry which is preliminary data.</text>
</comment>
<dbReference type="Proteomes" id="UP001303160">
    <property type="component" value="Unassembled WGS sequence"/>
</dbReference>
<evidence type="ECO:0000256" key="1">
    <source>
        <dbReference type="ARBA" id="ARBA00004141"/>
    </source>
</evidence>
<feature type="transmembrane region" description="Helical" evidence="6">
    <location>
        <begin position="480"/>
        <end position="502"/>
    </location>
</feature>
<feature type="transmembrane region" description="Helical" evidence="6">
    <location>
        <begin position="396"/>
        <end position="417"/>
    </location>
</feature>
<feature type="transmembrane region" description="Helical" evidence="6">
    <location>
        <begin position="221"/>
        <end position="244"/>
    </location>
</feature>
<feature type="transmembrane region" description="Helical" evidence="6">
    <location>
        <begin position="450"/>
        <end position="468"/>
    </location>
</feature>
<evidence type="ECO:0000256" key="3">
    <source>
        <dbReference type="ARBA" id="ARBA00022989"/>
    </source>
</evidence>
<feature type="transmembrane region" description="Helical" evidence="6">
    <location>
        <begin position="424"/>
        <end position="444"/>
    </location>
</feature>
<feature type="compositionally biased region" description="Low complexity" evidence="5">
    <location>
        <begin position="22"/>
        <end position="39"/>
    </location>
</feature>
<dbReference type="EMBL" id="MU863881">
    <property type="protein sequence ID" value="KAK4204501.1"/>
    <property type="molecule type" value="Genomic_DNA"/>
</dbReference>
<dbReference type="InterPro" id="IPR011701">
    <property type="entry name" value="MFS"/>
</dbReference>
<evidence type="ECO:0000256" key="4">
    <source>
        <dbReference type="ARBA" id="ARBA00023136"/>
    </source>
</evidence>
<feature type="region of interest" description="Disordered" evidence="5">
    <location>
        <begin position="11"/>
        <end position="41"/>
    </location>
</feature>
<dbReference type="GO" id="GO:0022857">
    <property type="term" value="F:transmembrane transporter activity"/>
    <property type="evidence" value="ECO:0007669"/>
    <property type="project" value="InterPro"/>
</dbReference>
<feature type="transmembrane region" description="Helical" evidence="6">
    <location>
        <begin position="156"/>
        <end position="181"/>
    </location>
</feature>
<evidence type="ECO:0000313" key="8">
    <source>
        <dbReference type="EMBL" id="KAK4204501.1"/>
    </source>
</evidence>
<organism evidence="8 9">
    <name type="scientific">Triangularia verruculosa</name>
    <dbReference type="NCBI Taxonomy" id="2587418"/>
    <lineage>
        <taxon>Eukaryota</taxon>
        <taxon>Fungi</taxon>
        <taxon>Dikarya</taxon>
        <taxon>Ascomycota</taxon>
        <taxon>Pezizomycotina</taxon>
        <taxon>Sordariomycetes</taxon>
        <taxon>Sordariomycetidae</taxon>
        <taxon>Sordariales</taxon>
        <taxon>Podosporaceae</taxon>
        <taxon>Triangularia</taxon>
    </lineage>
</organism>
<dbReference type="Gene3D" id="1.20.1250.20">
    <property type="entry name" value="MFS general substrate transporter like domains"/>
    <property type="match status" value="1"/>
</dbReference>
<keyword evidence="2 6" id="KW-0812">Transmembrane</keyword>
<dbReference type="PANTHER" id="PTHR23501:SF39">
    <property type="entry name" value="MULTIDRUG TRANSPORTER, PUTATIVE (AFU_ORTHOLOGUE AFUA_1G05010)-RELATED"/>
    <property type="match status" value="1"/>
</dbReference>
<keyword evidence="4 6" id="KW-0472">Membrane</keyword>
<evidence type="ECO:0000256" key="5">
    <source>
        <dbReference type="SAM" id="MobiDB-lite"/>
    </source>
</evidence>
<dbReference type="Pfam" id="PF07690">
    <property type="entry name" value="MFS_1"/>
    <property type="match status" value="1"/>
</dbReference>
<dbReference type="InterPro" id="IPR036259">
    <property type="entry name" value="MFS_trans_sf"/>
</dbReference>
<gene>
    <name evidence="8" type="ORF">QBC40DRAFT_261442</name>
</gene>
<dbReference type="Gene3D" id="1.20.1720.10">
    <property type="entry name" value="Multidrug resistance protein D"/>
    <property type="match status" value="1"/>
</dbReference>
<name>A0AAN7AX12_9PEZI</name>
<comment type="subcellular location">
    <subcellularLocation>
        <location evidence="1">Membrane</location>
        <topology evidence="1">Multi-pass membrane protein</topology>
    </subcellularLocation>
</comment>
<dbReference type="InterPro" id="IPR020846">
    <property type="entry name" value="MFS_dom"/>
</dbReference>
<accession>A0AAN7AX12</accession>
<sequence>MYLGIQYAKKKYRQHRQQPPLSSCSHGSSSSANPIISPPRAVLPTEQQEEAKAQKSARRRYRLKIILGLFLPYTLQALDTTITASALPSIVSDFDQRSQLNWLITSFNLPSASFLPLWAQLVDIFGRHAALQWAILIIIVGSAICTGAPANQSTGWGVMLFGRGLQGVGAAGVNICVRTILADKVSLAEYAKNWSLFAVFAAVGFGVGPVIGGYLSKTKEGWRWCFGLNLPVGVVAMGVVWWVLRGELVGAVEGAGEEGREEGRLGRLRRRLGTIDYGGQILFLLGMGLLILGLTWAGAEYTWDSVAVIVPLVVGGMLTIGWVGHQWAMAPDGKLAKVFPRQRAMMPWELLAHKDIGLLLFINSTVGAAMYSVMYFMDIYFVEVMGHDSSDAGLALLYFLPGMGAGVYMAMFWINVWPRQTFPALFLGTATSAVAISVLPYACWTEKTSVIYGMMALAGFGVGINTNPGSLHGLAYFPQMTAAITCIVTFAVPFGGTIALTIMSTVFNNRSGTNHAEPKTGIFWGFISLIPLMWLSVLLTTCLGNVWVGKEGAHELIHGVWLWNLVRGRKPKRVRMASTGDEYGLDLIPLRKQGLGSPNGGQTLGNNRPGRPVNAETEAAYRGVELRTP</sequence>
<feature type="transmembrane region" description="Helical" evidence="6">
    <location>
        <begin position="305"/>
        <end position="324"/>
    </location>
</feature>
<feature type="transmembrane region" description="Helical" evidence="6">
    <location>
        <begin position="65"/>
        <end position="87"/>
    </location>
</feature>
<evidence type="ECO:0000256" key="6">
    <source>
        <dbReference type="SAM" id="Phobius"/>
    </source>
</evidence>
<protein>
    <submittedName>
        <fullName evidence="8">Major facilitator superfamily domain-containing protein</fullName>
    </submittedName>
</protein>
<dbReference type="PROSITE" id="PS50850">
    <property type="entry name" value="MFS"/>
    <property type="match status" value="1"/>
</dbReference>
<dbReference type="AlphaFoldDB" id="A0AAN7AX12"/>
<keyword evidence="9" id="KW-1185">Reference proteome</keyword>
<proteinExistence type="predicted"/>
<feature type="transmembrane region" description="Helical" evidence="6">
    <location>
        <begin position="522"/>
        <end position="548"/>
    </location>
</feature>
<dbReference type="GO" id="GO:0005886">
    <property type="term" value="C:plasma membrane"/>
    <property type="evidence" value="ECO:0007669"/>
    <property type="project" value="TreeGrafter"/>
</dbReference>
<feature type="transmembrane region" description="Helical" evidence="6">
    <location>
        <begin position="99"/>
        <end position="118"/>
    </location>
</feature>